<evidence type="ECO:0000259" key="1">
    <source>
        <dbReference type="Pfam" id="PF08174"/>
    </source>
</evidence>
<dbReference type="EMBL" id="LZPO01076775">
    <property type="protein sequence ID" value="OBS67849.1"/>
    <property type="molecule type" value="Genomic_DNA"/>
</dbReference>
<dbReference type="STRING" id="56216.A0A1A6GPQ8"/>
<evidence type="ECO:0000313" key="3">
    <source>
        <dbReference type="Proteomes" id="UP000092124"/>
    </source>
</evidence>
<evidence type="ECO:0000313" key="2">
    <source>
        <dbReference type="EMBL" id="OBS67849.1"/>
    </source>
</evidence>
<dbReference type="GO" id="GO:0008284">
    <property type="term" value="P:positive regulation of cell population proliferation"/>
    <property type="evidence" value="ECO:0007669"/>
    <property type="project" value="TreeGrafter"/>
</dbReference>
<name>A0A1A6GPQ8_NEOLE</name>
<feature type="non-terminal residue" evidence="2">
    <location>
        <position position="151"/>
    </location>
</feature>
<dbReference type="GO" id="GO:0030097">
    <property type="term" value="P:hemopoiesis"/>
    <property type="evidence" value="ECO:0007669"/>
    <property type="project" value="TreeGrafter"/>
</dbReference>
<dbReference type="PANTHER" id="PTHR21538">
    <property type="entry name" value="ANILLIN/RHOTEKIN RTKN"/>
    <property type="match status" value="1"/>
</dbReference>
<accession>A0A1A6GPQ8</accession>
<dbReference type="InterPro" id="IPR051364">
    <property type="entry name" value="Cytokinesis/Rho-signaling"/>
</dbReference>
<comment type="caution">
    <text evidence="2">The sequence shown here is derived from an EMBL/GenBank/DDBJ whole genome shotgun (WGS) entry which is preliminary data.</text>
</comment>
<protein>
    <recommendedName>
        <fullName evidence="1">Anillin homology domain-containing protein</fullName>
    </recommendedName>
</protein>
<dbReference type="AlphaFoldDB" id="A0A1A6GPQ8"/>
<gene>
    <name evidence="2" type="ORF">A6R68_03610</name>
</gene>
<organism evidence="2 3">
    <name type="scientific">Neotoma lepida</name>
    <name type="common">Desert woodrat</name>
    <dbReference type="NCBI Taxonomy" id="56216"/>
    <lineage>
        <taxon>Eukaryota</taxon>
        <taxon>Metazoa</taxon>
        <taxon>Chordata</taxon>
        <taxon>Craniata</taxon>
        <taxon>Vertebrata</taxon>
        <taxon>Euteleostomi</taxon>
        <taxon>Mammalia</taxon>
        <taxon>Eutheria</taxon>
        <taxon>Euarchontoglires</taxon>
        <taxon>Glires</taxon>
        <taxon>Rodentia</taxon>
        <taxon>Myomorpha</taxon>
        <taxon>Muroidea</taxon>
        <taxon>Cricetidae</taxon>
        <taxon>Neotominae</taxon>
        <taxon>Neotoma</taxon>
    </lineage>
</organism>
<sequence length="151" mass="16555">MGAEVFDTDMVIVDQTITDICFENVTIFNEAGPDFQIKVEVYSCSAEDSNITNTPRKLAKKLKTSISKAAGKKIISALQEENQEACLLVSSAAGVFLLASIVWQRVLPQTVKGLVGWRRLYCALKGGKLHCFYGPEEIEAKVEPTLVVSID</sequence>
<dbReference type="OrthoDB" id="5817051at2759"/>
<dbReference type="Pfam" id="PF08174">
    <property type="entry name" value="Anillin"/>
    <property type="match status" value="1"/>
</dbReference>
<reference evidence="2 3" key="1">
    <citation type="submission" date="2016-06" db="EMBL/GenBank/DDBJ databases">
        <title>The Draft Genome Sequence and Annotation of the Desert Woodrat Neotoma lepida.</title>
        <authorList>
            <person name="Campbell M."/>
            <person name="Oakeson K.F."/>
            <person name="Yandell M."/>
            <person name="Halpert J.R."/>
            <person name="Dearing D."/>
        </authorList>
    </citation>
    <scope>NUCLEOTIDE SEQUENCE [LARGE SCALE GENOMIC DNA]</scope>
    <source>
        <strain evidence="2">417</strain>
        <tissue evidence="2">Liver</tissue>
    </source>
</reference>
<dbReference type="Proteomes" id="UP000092124">
    <property type="component" value="Unassembled WGS sequence"/>
</dbReference>
<keyword evidence="3" id="KW-1185">Reference proteome</keyword>
<feature type="domain" description="Anillin homology" evidence="1">
    <location>
        <begin position="2"/>
        <end position="75"/>
    </location>
</feature>
<dbReference type="InterPro" id="IPR012966">
    <property type="entry name" value="AHD"/>
</dbReference>
<proteinExistence type="predicted"/>
<dbReference type="PANTHER" id="PTHR21538:SF21">
    <property type="entry name" value="RHOTEKIN-2"/>
    <property type="match status" value="1"/>
</dbReference>